<proteinExistence type="predicted"/>
<dbReference type="GO" id="GO:0016020">
    <property type="term" value="C:membrane"/>
    <property type="evidence" value="ECO:0007669"/>
    <property type="project" value="UniProtKB-SubCell"/>
</dbReference>
<evidence type="ECO:0000256" key="1">
    <source>
        <dbReference type="ARBA" id="ARBA00004141"/>
    </source>
</evidence>
<evidence type="ECO:0000313" key="8">
    <source>
        <dbReference type="Proteomes" id="UP000499080"/>
    </source>
</evidence>
<gene>
    <name evidence="7" type="ORF">AVEN_75400_1</name>
</gene>
<accession>A0A4Y2HHF7</accession>
<feature type="transmembrane region" description="Helical" evidence="5">
    <location>
        <begin position="103"/>
        <end position="129"/>
    </location>
</feature>
<keyword evidence="2 5" id="KW-0812">Transmembrane</keyword>
<evidence type="ECO:0000256" key="2">
    <source>
        <dbReference type="ARBA" id="ARBA00022692"/>
    </source>
</evidence>
<feature type="transmembrane region" description="Helical" evidence="5">
    <location>
        <begin position="56"/>
        <end position="82"/>
    </location>
</feature>
<name>A0A4Y2HHF7_ARAVE</name>
<evidence type="ECO:0000259" key="6">
    <source>
        <dbReference type="Pfam" id="PF12698"/>
    </source>
</evidence>
<evidence type="ECO:0000256" key="3">
    <source>
        <dbReference type="ARBA" id="ARBA00022989"/>
    </source>
</evidence>
<evidence type="ECO:0000313" key="7">
    <source>
        <dbReference type="EMBL" id="GBM64814.1"/>
    </source>
</evidence>
<comment type="caution">
    <text evidence="7">The sequence shown here is derived from an EMBL/GenBank/DDBJ whole genome shotgun (WGS) entry which is preliminary data.</text>
</comment>
<keyword evidence="4 5" id="KW-0472">Membrane</keyword>
<organism evidence="7 8">
    <name type="scientific">Araneus ventricosus</name>
    <name type="common">Orbweaver spider</name>
    <name type="synonym">Epeira ventricosa</name>
    <dbReference type="NCBI Taxonomy" id="182803"/>
    <lineage>
        <taxon>Eukaryota</taxon>
        <taxon>Metazoa</taxon>
        <taxon>Ecdysozoa</taxon>
        <taxon>Arthropoda</taxon>
        <taxon>Chelicerata</taxon>
        <taxon>Arachnida</taxon>
        <taxon>Araneae</taxon>
        <taxon>Araneomorphae</taxon>
        <taxon>Entelegynae</taxon>
        <taxon>Araneoidea</taxon>
        <taxon>Araneidae</taxon>
        <taxon>Araneus</taxon>
    </lineage>
</organism>
<dbReference type="Proteomes" id="UP000499080">
    <property type="component" value="Unassembled WGS sequence"/>
</dbReference>
<dbReference type="InterPro" id="IPR013525">
    <property type="entry name" value="ABC2_TM"/>
</dbReference>
<dbReference type="GO" id="GO:0140359">
    <property type="term" value="F:ABC-type transporter activity"/>
    <property type="evidence" value="ECO:0007669"/>
    <property type="project" value="InterPro"/>
</dbReference>
<feature type="domain" description="ABC-2 type transporter transmembrane" evidence="6">
    <location>
        <begin position="3"/>
        <end position="134"/>
    </location>
</feature>
<protein>
    <recommendedName>
        <fullName evidence="6">ABC-2 type transporter transmembrane domain-containing protein</fullName>
    </recommendedName>
</protein>
<dbReference type="OrthoDB" id="6435212at2759"/>
<evidence type="ECO:0000256" key="4">
    <source>
        <dbReference type="ARBA" id="ARBA00023136"/>
    </source>
</evidence>
<dbReference type="AlphaFoldDB" id="A0A4Y2HHF7"/>
<sequence length="154" mass="17182">MNLTAWYNGEPYHAAPMSLLLAHTALLRNVTDTGSITLTNAPLPVLKVMYTNAQGAMARILAAIFIPLAFAYVSACFVLLPVHERTTKAKLLQLMNGISATMYWGAMFLWDYLVFFIISILFIIPYAIFADLEFFGKYSESIGKHLENSCLAFC</sequence>
<keyword evidence="8" id="KW-1185">Reference proteome</keyword>
<dbReference type="EMBL" id="BGPR01258689">
    <property type="protein sequence ID" value="GBM64814.1"/>
    <property type="molecule type" value="Genomic_DNA"/>
</dbReference>
<dbReference type="Pfam" id="PF12698">
    <property type="entry name" value="ABC2_membrane_3"/>
    <property type="match status" value="1"/>
</dbReference>
<keyword evidence="3 5" id="KW-1133">Transmembrane helix</keyword>
<reference evidence="7 8" key="1">
    <citation type="journal article" date="2019" name="Sci. Rep.">
        <title>Orb-weaving spider Araneus ventricosus genome elucidates the spidroin gene catalogue.</title>
        <authorList>
            <person name="Kono N."/>
            <person name="Nakamura H."/>
            <person name="Ohtoshi R."/>
            <person name="Moran D.A.P."/>
            <person name="Shinohara A."/>
            <person name="Yoshida Y."/>
            <person name="Fujiwara M."/>
            <person name="Mori M."/>
            <person name="Tomita M."/>
            <person name="Arakawa K."/>
        </authorList>
    </citation>
    <scope>NUCLEOTIDE SEQUENCE [LARGE SCALE GENOMIC DNA]</scope>
</reference>
<comment type="subcellular location">
    <subcellularLocation>
        <location evidence="1">Membrane</location>
        <topology evidence="1">Multi-pass membrane protein</topology>
    </subcellularLocation>
</comment>
<evidence type="ECO:0000256" key="5">
    <source>
        <dbReference type="SAM" id="Phobius"/>
    </source>
</evidence>